<evidence type="ECO:0000313" key="3">
    <source>
        <dbReference type="EMBL" id="CCG42707.1"/>
    </source>
</evidence>
<name>H8FWG9_MAGML</name>
<dbReference type="InterPro" id="IPR029057">
    <property type="entry name" value="PRTase-like"/>
</dbReference>
<feature type="domain" description="Orotate phosphoribosyltransferase-like" evidence="2">
    <location>
        <begin position="46"/>
        <end position="237"/>
    </location>
</feature>
<organism evidence="3 4">
    <name type="scientific">Magnetospirillum molischianum DSM 120</name>
    <dbReference type="NCBI Taxonomy" id="1150626"/>
    <lineage>
        <taxon>Bacteria</taxon>
        <taxon>Pseudomonadati</taxon>
        <taxon>Pseudomonadota</taxon>
        <taxon>Alphaproteobacteria</taxon>
        <taxon>Rhodospirillales</taxon>
        <taxon>Rhodospirillaceae</taxon>
        <taxon>Magnetospirillum</taxon>
    </lineage>
</organism>
<dbReference type="AlphaFoldDB" id="H8FWG9"/>
<evidence type="ECO:0000259" key="2">
    <source>
        <dbReference type="Pfam" id="PF15609"/>
    </source>
</evidence>
<keyword evidence="4" id="KW-1185">Reference proteome</keyword>
<evidence type="ECO:0000259" key="1">
    <source>
        <dbReference type="Pfam" id="PF12500"/>
    </source>
</evidence>
<dbReference type="eggNOG" id="COG0503">
    <property type="taxonomic scope" value="Bacteria"/>
</dbReference>
<dbReference type="PIRSF" id="PIRSF020967">
    <property type="entry name" value="UCP020967"/>
    <property type="match status" value="1"/>
</dbReference>
<reference evidence="3 4" key="1">
    <citation type="journal article" date="2012" name="J. Bacteriol.">
        <title>Draft Genome Sequence of the Purple Photosynthetic Bacterium Phaeospirillum molischianum DSM120, a Particularly Versatile Bacterium.</title>
        <authorList>
            <person name="Duquesne K."/>
            <person name="Prima V."/>
            <person name="Ji B."/>
            <person name="Rouy Z."/>
            <person name="Medigue C."/>
            <person name="Talla E."/>
            <person name="Sturgis J.N."/>
        </authorList>
    </citation>
    <scope>NUCLEOTIDE SEQUENCE [LARGE SCALE GENOMIC DNA]</scope>
    <source>
        <strain evidence="4">DSM120</strain>
    </source>
</reference>
<dbReference type="Pfam" id="PF15609">
    <property type="entry name" value="PRTase_2"/>
    <property type="match status" value="1"/>
</dbReference>
<gene>
    <name evidence="3" type="ORF">PHAMO_400088</name>
</gene>
<dbReference type="Pfam" id="PF12500">
    <property type="entry name" value="TRSP"/>
    <property type="match status" value="1"/>
</dbReference>
<dbReference type="EMBL" id="CAHP01000035">
    <property type="protein sequence ID" value="CCG42707.1"/>
    <property type="molecule type" value="Genomic_DNA"/>
</dbReference>
<dbReference type="SUPFAM" id="SSF53271">
    <property type="entry name" value="PRTase-like"/>
    <property type="match status" value="1"/>
</dbReference>
<dbReference type="CDD" id="cd06223">
    <property type="entry name" value="PRTases_typeI"/>
    <property type="match status" value="1"/>
</dbReference>
<evidence type="ECO:0000313" key="4">
    <source>
        <dbReference type="Proteomes" id="UP000004169"/>
    </source>
</evidence>
<dbReference type="STRING" id="1150626.PHAMO_400088"/>
<feature type="domain" description="TRSP" evidence="1">
    <location>
        <begin position="288"/>
        <end position="385"/>
    </location>
</feature>
<dbReference type="InterPro" id="IPR022537">
    <property type="entry name" value="TRSP_dom"/>
</dbReference>
<dbReference type="Gene3D" id="3.40.50.2020">
    <property type="match status" value="1"/>
</dbReference>
<dbReference type="InterPro" id="IPR011214">
    <property type="entry name" value="UCP020967"/>
</dbReference>
<dbReference type="InterPro" id="IPR000836">
    <property type="entry name" value="PRTase_dom"/>
</dbReference>
<comment type="caution">
    <text evidence="3">The sequence shown here is derived from an EMBL/GenBank/DDBJ whole genome shotgun (WGS) entry which is preliminary data.</text>
</comment>
<dbReference type="Proteomes" id="UP000004169">
    <property type="component" value="Unassembled WGS sequence"/>
</dbReference>
<accession>H8FWG9</accession>
<sequence length="397" mass="43483">MDTILATDCRSRPVAAMEPPRAASVKLAGGELRVAVDRGDLPLDALCGFASRRNPKRPFLFVSRVLGRHIPVRPATMRMVHRRLAARLPAGLPGPAVVVGMAETAIALGHGVHDAWRTMSKRGDLLFIHSTRYHLAGHRLLSTFEESHSHATGHLIHEPAHPADADLFAICRTLVLVDDEASTGSTFVALAEACRRHMPGLSRIVCVTITDWMGEVRREEIRDAMPARTDFVSLLEGHYSFVPSDAPLPRMPDVTGDGGFKDSLIPVNWGRTGLREPHPLPDHVTAIEAKPVERILVLGTGEFVYPPFQLARRLSAMGADVMVQATTRSPIMEGNDVHGILEFPDAYRDGIPNFLYSVRPRQYDRILVCYETPPETAQEGLIAALGAEPVFFNNSGG</sequence>
<proteinExistence type="predicted"/>
<evidence type="ECO:0008006" key="5">
    <source>
        <dbReference type="Google" id="ProtNLM"/>
    </source>
</evidence>
<dbReference type="InterPro" id="IPR041688">
    <property type="entry name" value="PRTase_2"/>
</dbReference>
<protein>
    <recommendedName>
        <fullName evidence="5">Phosphoribosyltransferase</fullName>
    </recommendedName>
</protein>